<dbReference type="NCBIfam" id="TIGR02337">
    <property type="entry name" value="HpaR"/>
    <property type="match status" value="1"/>
</dbReference>
<dbReference type="Proteomes" id="UP001501706">
    <property type="component" value="Unassembled WGS sequence"/>
</dbReference>
<dbReference type="InterPro" id="IPR036390">
    <property type="entry name" value="WH_DNA-bd_sf"/>
</dbReference>
<sequence length="140" mass="15663">MMLQAREALMAQFRPYLQEQGLTDQQWRIVRALYDSGELEPRQLGECCQISSPSITGVLARMEEMGLIARQPVPGDRRRLRVSLTAQGKRIAKAIAPKVEAKYQELEALLGVEAMRRAYDVLDGLLAGLRDGDGEPPGRR</sequence>
<dbReference type="Gene3D" id="1.10.10.10">
    <property type="entry name" value="Winged helix-like DNA-binding domain superfamily/Winged helix DNA-binding domain"/>
    <property type="match status" value="1"/>
</dbReference>
<dbReference type="PROSITE" id="PS01117">
    <property type="entry name" value="HTH_MARR_1"/>
    <property type="match status" value="1"/>
</dbReference>
<dbReference type="SMART" id="SM00347">
    <property type="entry name" value="HTH_MARR"/>
    <property type="match status" value="1"/>
</dbReference>
<dbReference type="RefSeq" id="WP_243724536.1">
    <property type="nucleotide sequence ID" value="NZ_BAAAEN010000003.1"/>
</dbReference>
<protein>
    <submittedName>
        <fullName evidence="5">Homoprotocatechuate degradation operon regulator HpaR</fullName>
    </submittedName>
</protein>
<evidence type="ECO:0000256" key="3">
    <source>
        <dbReference type="ARBA" id="ARBA00023163"/>
    </source>
</evidence>
<evidence type="ECO:0000313" key="5">
    <source>
        <dbReference type="EMBL" id="GAA0497385.1"/>
    </source>
</evidence>
<accession>A0ABN1BGM3</accession>
<keyword evidence="2" id="KW-0238">DNA-binding</keyword>
<dbReference type="SUPFAM" id="SSF46785">
    <property type="entry name" value="Winged helix' DNA-binding domain"/>
    <property type="match status" value="1"/>
</dbReference>
<dbReference type="PROSITE" id="PS50995">
    <property type="entry name" value="HTH_MARR_2"/>
    <property type="match status" value="1"/>
</dbReference>
<dbReference type="Pfam" id="PF12802">
    <property type="entry name" value="MarR_2"/>
    <property type="match status" value="1"/>
</dbReference>
<keyword evidence="6" id="KW-1185">Reference proteome</keyword>
<dbReference type="PRINTS" id="PR00598">
    <property type="entry name" value="HTHMARR"/>
</dbReference>
<gene>
    <name evidence="5" type="primary">hpaR</name>
    <name evidence="5" type="ORF">GCM10009097_11990</name>
</gene>
<dbReference type="InterPro" id="IPR000835">
    <property type="entry name" value="HTH_MarR-typ"/>
</dbReference>
<dbReference type="InterPro" id="IPR039422">
    <property type="entry name" value="MarR/SlyA-like"/>
</dbReference>
<evidence type="ECO:0000313" key="6">
    <source>
        <dbReference type="Proteomes" id="UP001501706"/>
    </source>
</evidence>
<dbReference type="PANTHER" id="PTHR33164">
    <property type="entry name" value="TRANSCRIPTIONAL REGULATOR, MARR FAMILY"/>
    <property type="match status" value="1"/>
</dbReference>
<evidence type="ECO:0000256" key="2">
    <source>
        <dbReference type="ARBA" id="ARBA00023125"/>
    </source>
</evidence>
<feature type="domain" description="HTH marR-type" evidence="4">
    <location>
        <begin position="1"/>
        <end position="127"/>
    </location>
</feature>
<dbReference type="PANTHER" id="PTHR33164:SF13">
    <property type="entry name" value="4-HYDROXYPHENYLACETATE CATABOLISM PROTEIN"/>
    <property type="match status" value="1"/>
</dbReference>
<keyword evidence="1" id="KW-0805">Transcription regulation</keyword>
<evidence type="ECO:0000259" key="4">
    <source>
        <dbReference type="PROSITE" id="PS50995"/>
    </source>
</evidence>
<organism evidence="5 6">
    <name type="scientific">Pigmentiphaga daeguensis</name>
    <dbReference type="NCBI Taxonomy" id="414049"/>
    <lineage>
        <taxon>Bacteria</taxon>
        <taxon>Pseudomonadati</taxon>
        <taxon>Pseudomonadota</taxon>
        <taxon>Betaproteobacteria</taxon>
        <taxon>Burkholderiales</taxon>
        <taxon>Alcaligenaceae</taxon>
        <taxon>Pigmentiphaga</taxon>
    </lineage>
</organism>
<dbReference type="EMBL" id="BAAAEN010000003">
    <property type="protein sequence ID" value="GAA0497385.1"/>
    <property type="molecule type" value="Genomic_DNA"/>
</dbReference>
<name>A0ABN1BGM3_9BURK</name>
<dbReference type="InterPro" id="IPR036388">
    <property type="entry name" value="WH-like_DNA-bd_sf"/>
</dbReference>
<comment type="caution">
    <text evidence="5">The sequence shown here is derived from an EMBL/GenBank/DDBJ whole genome shotgun (WGS) entry which is preliminary data.</text>
</comment>
<evidence type="ECO:0000256" key="1">
    <source>
        <dbReference type="ARBA" id="ARBA00023015"/>
    </source>
</evidence>
<dbReference type="InterPro" id="IPR023187">
    <property type="entry name" value="Tscrpt_reg_MarR-type_CS"/>
</dbReference>
<reference evidence="5 6" key="1">
    <citation type="journal article" date="2019" name="Int. J. Syst. Evol. Microbiol.">
        <title>The Global Catalogue of Microorganisms (GCM) 10K type strain sequencing project: providing services to taxonomists for standard genome sequencing and annotation.</title>
        <authorList>
            <consortium name="The Broad Institute Genomics Platform"/>
            <consortium name="The Broad Institute Genome Sequencing Center for Infectious Disease"/>
            <person name="Wu L."/>
            <person name="Ma J."/>
        </authorList>
    </citation>
    <scope>NUCLEOTIDE SEQUENCE [LARGE SCALE GENOMIC DNA]</scope>
    <source>
        <strain evidence="5 6">JCM 14330</strain>
    </source>
</reference>
<proteinExistence type="predicted"/>
<keyword evidence="3" id="KW-0804">Transcription</keyword>
<dbReference type="InterPro" id="IPR012712">
    <property type="entry name" value="HpaR/FarR"/>
</dbReference>